<accession>A0A2W5T6V3</accession>
<dbReference type="PROSITE" id="PS51257">
    <property type="entry name" value="PROKAR_LIPOPROTEIN"/>
    <property type="match status" value="1"/>
</dbReference>
<dbReference type="Proteomes" id="UP000249061">
    <property type="component" value="Unassembled WGS sequence"/>
</dbReference>
<dbReference type="AlphaFoldDB" id="A0A2W5T6V3"/>
<dbReference type="EMBL" id="QFQP01000027">
    <property type="protein sequence ID" value="PZR08016.1"/>
    <property type="molecule type" value="Genomic_DNA"/>
</dbReference>
<feature type="chain" id="PRO_5015887340" description="Lipoprotein" evidence="1">
    <location>
        <begin position="26"/>
        <end position="142"/>
    </location>
</feature>
<evidence type="ECO:0000313" key="3">
    <source>
        <dbReference type="Proteomes" id="UP000249061"/>
    </source>
</evidence>
<organism evidence="2 3">
    <name type="scientific">Archangium gephyra</name>
    <dbReference type="NCBI Taxonomy" id="48"/>
    <lineage>
        <taxon>Bacteria</taxon>
        <taxon>Pseudomonadati</taxon>
        <taxon>Myxococcota</taxon>
        <taxon>Myxococcia</taxon>
        <taxon>Myxococcales</taxon>
        <taxon>Cystobacterineae</taxon>
        <taxon>Archangiaceae</taxon>
        <taxon>Archangium</taxon>
    </lineage>
</organism>
<evidence type="ECO:0000256" key="1">
    <source>
        <dbReference type="SAM" id="SignalP"/>
    </source>
</evidence>
<comment type="caution">
    <text evidence="2">The sequence shown here is derived from an EMBL/GenBank/DDBJ whole genome shotgun (WGS) entry which is preliminary data.</text>
</comment>
<feature type="signal peptide" evidence="1">
    <location>
        <begin position="1"/>
        <end position="25"/>
    </location>
</feature>
<evidence type="ECO:0000313" key="2">
    <source>
        <dbReference type="EMBL" id="PZR08016.1"/>
    </source>
</evidence>
<evidence type="ECO:0008006" key="4">
    <source>
        <dbReference type="Google" id="ProtNLM"/>
    </source>
</evidence>
<gene>
    <name evidence="2" type="ORF">DI536_25610</name>
</gene>
<reference evidence="2 3" key="1">
    <citation type="submission" date="2017-08" db="EMBL/GenBank/DDBJ databases">
        <title>Infants hospitalized years apart are colonized by the same room-sourced microbial strains.</title>
        <authorList>
            <person name="Brooks B."/>
            <person name="Olm M.R."/>
            <person name="Firek B.A."/>
            <person name="Baker R."/>
            <person name="Thomas B.C."/>
            <person name="Morowitz M.J."/>
            <person name="Banfield J.F."/>
        </authorList>
    </citation>
    <scope>NUCLEOTIDE SEQUENCE [LARGE SCALE GENOMIC DNA]</scope>
    <source>
        <strain evidence="2">S2_003_000_R2_14</strain>
    </source>
</reference>
<keyword evidence="1" id="KW-0732">Signal</keyword>
<sequence>MALMKPAPIALVLSFALTSCGQVCTEVGCTQTVRFVLPGEAAMKFEEGPALVRTCINGVCWDASSGDTASLDVFYDATSRVLQVRHAVNFNGDAADVSLTVSRDGTELFASAWNDVDFAVDMPNGPSCPPTCRSAGPLTFPE</sequence>
<name>A0A2W5T6V3_9BACT</name>
<proteinExistence type="predicted"/>
<protein>
    <recommendedName>
        <fullName evidence="4">Lipoprotein</fullName>
    </recommendedName>
</protein>